<keyword evidence="2" id="KW-1185">Reference proteome</keyword>
<comment type="caution">
    <text evidence="1">The sequence shown here is derived from an EMBL/GenBank/DDBJ whole genome shotgun (WGS) entry which is preliminary data.</text>
</comment>
<reference evidence="1 2" key="1">
    <citation type="submission" date="2024-04" db="EMBL/GenBank/DDBJ databases">
        <title>Tritrichomonas musculus Genome.</title>
        <authorList>
            <person name="Alves-Ferreira E."/>
            <person name="Grigg M."/>
            <person name="Lorenzi H."/>
            <person name="Galac M."/>
        </authorList>
    </citation>
    <scope>NUCLEOTIDE SEQUENCE [LARGE SCALE GENOMIC DNA]</scope>
    <source>
        <strain evidence="1 2">EAF2021</strain>
    </source>
</reference>
<dbReference type="SMART" id="SM00248">
    <property type="entry name" value="ANK"/>
    <property type="match status" value="3"/>
</dbReference>
<evidence type="ECO:0000313" key="1">
    <source>
        <dbReference type="EMBL" id="KAK8897500.1"/>
    </source>
</evidence>
<dbReference type="EMBL" id="JAPFFF010000002">
    <property type="protein sequence ID" value="KAK8897500.1"/>
    <property type="molecule type" value="Genomic_DNA"/>
</dbReference>
<sequence>MKYKSKFQKTVLHLAVENASIDIDKSLLSKNNIDINIKEVSNEDDVKIEKTALIIAFEKKIYKITYEIDEDDYVLNKKGMTALFLAVTQKNPKIVKLLLSRDDIDVNSKYKKITYETDEKGEFSIEKKHCEKTALHKAFKEKDIEIVKLLLSKSDIDVNCFAHFINEDPDYLRDETIEYNKTPLYIAVSVECPEIIELFH</sequence>
<dbReference type="Pfam" id="PF12796">
    <property type="entry name" value="Ank_2"/>
    <property type="match status" value="2"/>
</dbReference>
<name>A0ABR2L5I9_9EUKA</name>
<dbReference type="Proteomes" id="UP001470230">
    <property type="component" value="Unassembled WGS sequence"/>
</dbReference>
<dbReference type="InterPro" id="IPR002110">
    <property type="entry name" value="Ankyrin_rpt"/>
</dbReference>
<evidence type="ECO:0008006" key="3">
    <source>
        <dbReference type="Google" id="ProtNLM"/>
    </source>
</evidence>
<proteinExistence type="predicted"/>
<dbReference type="PANTHER" id="PTHR46224:SF64">
    <property type="entry name" value="IQ MOTIF AND ANKYRIN REPEAT DOMAIN-CONTAINING PROTEIN 1"/>
    <property type="match status" value="1"/>
</dbReference>
<gene>
    <name evidence="1" type="ORF">M9Y10_015456</name>
</gene>
<dbReference type="SUPFAM" id="SSF48403">
    <property type="entry name" value="Ankyrin repeat"/>
    <property type="match status" value="1"/>
</dbReference>
<dbReference type="PANTHER" id="PTHR46224">
    <property type="entry name" value="ANKYRIN REPEAT FAMILY PROTEIN"/>
    <property type="match status" value="1"/>
</dbReference>
<dbReference type="InterPro" id="IPR036770">
    <property type="entry name" value="Ankyrin_rpt-contain_sf"/>
</dbReference>
<evidence type="ECO:0000313" key="2">
    <source>
        <dbReference type="Proteomes" id="UP001470230"/>
    </source>
</evidence>
<dbReference type="InterPro" id="IPR051616">
    <property type="entry name" value="Cul2-RING_E3_ligase_SR"/>
</dbReference>
<accession>A0ABR2L5I9</accession>
<organism evidence="1 2">
    <name type="scientific">Tritrichomonas musculus</name>
    <dbReference type="NCBI Taxonomy" id="1915356"/>
    <lineage>
        <taxon>Eukaryota</taxon>
        <taxon>Metamonada</taxon>
        <taxon>Parabasalia</taxon>
        <taxon>Tritrichomonadida</taxon>
        <taxon>Tritrichomonadidae</taxon>
        <taxon>Tritrichomonas</taxon>
    </lineage>
</organism>
<protein>
    <recommendedName>
        <fullName evidence="3">Ankyrin repeat protein</fullName>
    </recommendedName>
</protein>
<dbReference type="Gene3D" id="1.25.40.20">
    <property type="entry name" value="Ankyrin repeat-containing domain"/>
    <property type="match status" value="1"/>
</dbReference>